<evidence type="ECO:0000256" key="4">
    <source>
        <dbReference type="ARBA" id="ARBA00022989"/>
    </source>
</evidence>
<comment type="similarity">
    <text evidence="6">Belongs to the YccS/YhfK family.</text>
</comment>
<name>A0A562BVR3_9BURK</name>
<sequence>MPVLPPPLRFHASAAHWRRGVVYGLSFLLLAVLGWHTGDAGMLWAATASIWTCLADPGGTARQRLRGLAAVGVGGAVASGAGVVIAGNPLLALAVVGLAGLAAGMVEARGTAAALCAKLLYVVLIAACLHTASEAGGEPTPLALASDYLMGGVCACLLSLALVPSARDTRPRTELLAVFDGLQKLAALLVDAPDAGDDIGPATAAAKRCVRERIEQARAAVEARRGLFDPAALLRYRYLVAIAEAIFALLIVATELRGRSGHGALPLRHLARCVTELREQLAEGLAGHAPDLPALVRSVHLQLKRLYGQVANAGAPPLYHAALGTLARFPAFGAWRAEFRWPRRSLWLTTRNLGAVLTEHLARDARVTRHAVRLALAGVLSLLPAQLWQLNHGYWVAITVIMVLSPQLQTTRRITVHRFAGSLAGALIGSAVGLLHPAPPAALGISAAGGAVAYVARLAGNFGVFALMLTPAVILFSWVGQPAADSSHFAVLRGLDTALGCLIALCCYLLLAQRAELSRMRRAASEAIAVNAVYLRAALAQAMAPGWEAGAEARLEALRVAAGRSSARAEQALEQAGDDLEPALAAEFSRLHVTVRAMAALAGLVRAEATANDAPQPASAEVGVRLTALQGELATLAARPGAVPRMAPVKSETDGMAQPGATVSPGWRDSFLVEQIELARRHVEGLHAGMARIAAMAPATASRRLRLLGPA</sequence>
<evidence type="ECO:0000256" key="6">
    <source>
        <dbReference type="ARBA" id="ARBA00043993"/>
    </source>
</evidence>
<dbReference type="PANTHER" id="PTHR30509:SF9">
    <property type="entry name" value="MULTIDRUG RESISTANCE PROTEIN MDTO"/>
    <property type="match status" value="1"/>
</dbReference>
<feature type="transmembrane region" description="Helical" evidence="7">
    <location>
        <begin position="115"/>
        <end position="133"/>
    </location>
</feature>
<dbReference type="OrthoDB" id="128040at2"/>
<evidence type="ECO:0000313" key="9">
    <source>
        <dbReference type="EMBL" id="TWG89324.1"/>
    </source>
</evidence>
<feature type="transmembrane region" description="Helical" evidence="7">
    <location>
        <begin position="91"/>
        <end position="108"/>
    </location>
</feature>
<feature type="transmembrane region" description="Helical" evidence="7">
    <location>
        <begin position="416"/>
        <end position="435"/>
    </location>
</feature>
<feature type="transmembrane region" description="Helical" evidence="7">
    <location>
        <begin position="20"/>
        <end position="46"/>
    </location>
</feature>
<evidence type="ECO:0000256" key="7">
    <source>
        <dbReference type="SAM" id="Phobius"/>
    </source>
</evidence>
<reference evidence="9 10" key="1">
    <citation type="submission" date="2019-07" db="EMBL/GenBank/DDBJ databases">
        <title>Genome sequencing of lignin-degrading bacterial isolates.</title>
        <authorList>
            <person name="Gladden J."/>
        </authorList>
    </citation>
    <scope>NUCLEOTIDE SEQUENCE [LARGE SCALE GENOMIC DNA]</scope>
    <source>
        <strain evidence="9 10">J11</strain>
    </source>
</reference>
<accession>A0A562BVR3</accession>
<gene>
    <name evidence="9" type="ORF">L602_000100002140</name>
</gene>
<dbReference type="Pfam" id="PF13515">
    <property type="entry name" value="FUSC_2"/>
    <property type="match status" value="1"/>
</dbReference>
<feature type="transmembrane region" description="Helical" evidence="7">
    <location>
        <begin position="464"/>
        <end position="484"/>
    </location>
</feature>
<feature type="transmembrane region" description="Helical" evidence="7">
    <location>
        <begin position="490"/>
        <end position="512"/>
    </location>
</feature>
<keyword evidence="3 7" id="KW-0812">Transmembrane</keyword>
<proteinExistence type="inferred from homology"/>
<dbReference type="InterPro" id="IPR049453">
    <property type="entry name" value="Memb_transporter_dom"/>
</dbReference>
<feature type="transmembrane region" description="Helical" evidence="7">
    <location>
        <begin position="145"/>
        <end position="163"/>
    </location>
</feature>
<dbReference type="AlphaFoldDB" id="A0A562BVR3"/>
<evidence type="ECO:0000256" key="3">
    <source>
        <dbReference type="ARBA" id="ARBA00022692"/>
    </source>
</evidence>
<evidence type="ECO:0000256" key="2">
    <source>
        <dbReference type="ARBA" id="ARBA00022475"/>
    </source>
</evidence>
<dbReference type="EMBL" id="VLJN01000001">
    <property type="protein sequence ID" value="TWG89324.1"/>
    <property type="molecule type" value="Genomic_DNA"/>
</dbReference>
<evidence type="ECO:0000313" key="10">
    <source>
        <dbReference type="Proteomes" id="UP000318141"/>
    </source>
</evidence>
<evidence type="ECO:0000256" key="1">
    <source>
        <dbReference type="ARBA" id="ARBA00004651"/>
    </source>
</evidence>
<feature type="domain" description="Integral membrane bound transporter" evidence="8">
    <location>
        <begin position="381"/>
        <end position="507"/>
    </location>
</feature>
<evidence type="ECO:0000256" key="5">
    <source>
        <dbReference type="ARBA" id="ARBA00023136"/>
    </source>
</evidence>
<dbReference type="Proteomes" id="UP000318141">
    <property type="component" value="Unassembled WGS sequence"/>
</dbReference>
<comment type="subcellular location">
    <subcellularLocation>
        <location evidence="1">Cell membrane</location>
        <topology evidence="1">Multi-pass membrane protein</topology>
    </subcellularLocation>
</comment>
<dbReference type="GO" id="GO:0005886">
    <property type="term" value="C:plasma membrane"/>
    <property type="evidence" value="ECO:0007669"/>
    <property type="project" value="UniProtKB-SubCell"/>
</dbReference>
<protein>
    <submittedName>
        <fullName evidence="9">Putative membrane protein YccC</fullName>
    </submittedName>
</protein>
<keyword evidence="10" id="KW-1185">Reference proteome</keyword>
<dbReference type="PANTHER" id="PTHR30509">
    <property type="entry name" value="P-HYDROXYBENZOIC ACID EFFLUX PUMP SUBUNIT-RELATED"/>
    <property type="match status" value="1"/>
</dbReference>
<keyword evidence="5 7" id="KW-0472">Membrane</keyword>
<keyword evidence="2" id="KW-1003">Cell membrane</keyword>
<organism evidence="9 10">
    <name type="scientific">Cupriavidus gilardii J11</name>
    <dbReference type="NCBI Taxonomy" id="936133"/>
    <lineage>
        <taxon>Bacteria</taxon>
        <taxon>Pseudomonadati</taxon>
        <taxon>Pseudomonadota</taxon>
        <taxon>Betaproteobacteria</taxon>
        <taxon>Burkholderiales</taxon>
        <taxon>Burkholderiaceae</taxon>
        <taxon>Cupriavidus</taxon>
    </lineage>
</organism>
<keyword evidence="4 7" id="KW-1133">Transmembrane helix</keyword>
<evidence type="ECO:0000259" key="8">
    <source>
        <dbReference type="Pfam" id="PF13515"/>
    </source>
</evidence>
<feature type="transmembrane region" description="Helical" evidence="7">
    <location>
        <begin position="234"/>
        <end position="253"/>
    </location>
</feature>
<comment type="caution">
    <text evidence="9">The sequence shown here is derived from an EMBL/GenBank/DDBJ whole genome shotgun (WGS) entry which is preliminary data.</text>
</comment>